<evidence type="ECO:0000313" key="3">
    <source>
        <dbReference type="EMBL" id="KAH9642562.1"/>
    </source>
</evidence>
<feature type="compositionally biased region" description="Polar residues" evidence="1">
    <location>
        <begin position="210"/>
        <end position="243"/>
    </location>
</feature>
<feature type="compositionally biased region" description="Low complexity" evidence="1">
    <location>
        <begin position="171"/>
        <end position="180"/>
    </location>
</feature>
<evidence type="ECO:0000313" key="4">
    <source>
        <dbReference type="Proteomes" id="UP000814243"/>
    </source>
</evidence>
<protein>
    <recommendedName>
        <fullName evidence="2">BEN domain-containing protein</fullName>
    </recommendedName>
</protein>
<reference evidence="3" key="1">
    <citation type="journal article" date="2021" name="G3 (Bethesda)">
        <title>Genome and transcriptome analysis of the beet armyworm Spodoptera exigua reveals targets for pest control. .</title>
        <authorList>
            <person name="Simon S."/>
            <person name="Breeschoten T."/>
            <person name="Jansen H.J."/>
            <person name="Dirks R.P."/>
            <person name="Schranz M.E."/>
            <person name="Ros V.I.D."/>
        </authorList>
    </citation>
    <scope>NUCLEOTIDE SEQUENCE</scope>
    <source>
        <strain evidence="3">TB_SE_WUR_2020</strain>
    </source>
</reference>
<feature type="compositionally biased region" description="Basic residues" evidence="1">
    <location>
        <begin position="924"/>
        <end position="936"/>
    </location>
</feature>
<comment type="caution">
    <text evidence="3">The sequence shown here is derived from an EMBL/GenBank/DDBJ whole genome shotgun (WGS) entry which is preliminary data.</text>
</comment>
<dbReference type="Gene3D" id="1.10.10.2590">
    <property type="entry name" value="BEN domain"/>
    <property type="match status" value="1"/>
</dbReference>
<feature type="region of interest" description="Disordered" evidence="1">
    <location>
        <begin position="131"/>
        <end position="282"/>
    </location>
</feature>
<feature type="compositionally biased region" description="Polar residues" evidence="1">
    <location>
        <begin position="993"/>
        <end position="1002"/>
    </location>
</feature>
<dbReference type="GO" id="GO:0003677">
    <property type="term" value="F:DNA binding"/>
    <property type="evidence" value="ECO:0007669"/>
    <property type="project" value="InterPro"/>
</dbReference>
<feature type="compositionally biased region" description="Basic and acidic residues" evidence="1">
    <location>
        <begin position="258"/>
        <end position="269"/>
    </location>
</feature>
<feature type="compositionally biased region" description="Polar residues" evidence="1">
    <location>
        <begin position="912"/>
        <end position="922"/>
    </location>
</feature>
<feature type="compositionally biased region" description="Basic and acidic residues" evidence="1">
    <location>
        <begin position="428"/>
        <end position="444"/>
    </location>
</feature>
<dbReference type="Proteomes" id="UP000814243">
    <property type="component" value="Unassembled WGS sequence"/>
</dbReference>
<sequence>MLLVHHDMLRHINCPWDAENIIRVESSKKIQAELEALQVLPSKPNAAQENKPKTKSKMNMRDELTQSLKRKVSECNRNIKAARIESATDVPEPTSNLSISEKKSVFCKDLAVKISRLPEIFVTKSKLSGLTDSEQENTNNTSCDKKMHSHHTEPGTSSGNCHRRTSDSEVDVTTSSSSSSLLQILKETPGPSYTRKNSSTSGTSSQSGQLTANTTQNASTISSSQKLDSKVSKQSISNPSKTDVNPPLQININNPPAKAERRQSVKKSTDVNTSNKIENYPNVTPQDKRLLQDFIASGGLQGVDHVYLESCLKYLQENTQVMQNAPVAPPNTQGLHLAPQMSPQALQAAQVVPLAMQAVEATPQTKQDEQATLQPMQATKSTPLPAQASQIALKAMLAEQVAPKRAINTPPGSLSYPITANTPALYQDPHERQITSERSSKKNDPTYSQSRARNNVSNFQNMSNLNYFPPNQDFGNSQHRQTLSQIAGNEVYANNQASGRISDRFNTSYRPMRPTNNPPLNDQISHLQQRHYPIHTAPLRPNMPHIYTPTSPKNQLQSHIQMPHLPQQNFAINTVPIAPKMPQTSKQINTMPNIQNPNHPRHTSEYSYHDRYQGYNYSHFDVEMHAQHLMRRSGTGHNQLGLGAPTTMTVNTQHNMHTYPPSTNQFQHRAQANNTVIPAYANYSHQVKQVQENIRPRSNDRTYQVSQRHEMPQNIPTAAQQISNAASSSNDENNSTNILTSINQVASTEIGKNKTDGPTAIIEKGGENVSYAVESPNSNIETKPSDSVKDLPVCNDITTDDAVPKEIEQKRSSSADTIKIEQRPNTTEDLLSKLTNKCHTLLSPSFREQVEVNLIKHFGKIFQIMSDNFGEILQVLSSNRHMIKGKKKMLDKALSSIALYLELRNENSATALPSKQLHTSASKKITKKKKIKKRERKGVNNEGGCNDSSDDSDSHNNDDSDTSDDDFVKNIKRNIKSNPRNSCKGNKLDDKGGTSSSNGNKQSDGKTHKAQDVKETADSDGDKNFKSDSNNPTDEPKRRGKKYPFVLPREYSPTNSRWTLLHQKKTYINKELLPKSRIYVHANKLAHVKRISNNYKEFARMLLTLIFTRKALRVCSWTGARANAFAVDENDVRPGLDENARQVMLTYVERFGRKKGWGIYDEQSVVNSVRAKIQDFRRIYTRQLMNKPKQ</sequence>
<feature type="region of interest" description="Disordered" evidence="1">
    <location>
        <begin position="404"/>
        <end position="454"/>
    </location>
</feature>
<feature type="compositionally biased region" description="Polar residues" evidence="1">
    <location>
        <begin position="410"/>
        <end position="424"/>
    </location>
</feature>
<organism evidence="3 4">
    <name type="scientific">Spodoptera exigua</name>
    <name type="common">Beet armyworm</name>
    <name type="synonym">Noctua fulgens</name>
    <dbReference type="NCBI Taxonomy" id="7107"/>
    <lineage>
        <taxon>Eukaryota</taxon>
        <taxon>Metazoa</taxon>
        <taxon>Ecdysozoa</taxon>
        <taxon>Arthropoda</taxon>
        <taxon>Hexapoda</taxon>
        <taxon>Insecta</taxon>
        <taxon>Pterygota</taxon>
        <taxon>Neoptera</taxon>
        <taxon>Endopterygota</taxon>
        <taxon>Lepidoptera</taxon>
        <taxon>Glossata</taxon>
        <taxon>Ditrysia</taxon>
        <taxon>Noctuoidea</taxon>
        <taxon>Noctuidae</taxon>
        <taxon>Amphipyrinae</taxon>
        <taxon>Spodoptera</taxon>
    </lineage>
</organism>
<dbReference type="Pfam" id="PF10523">
    <property type="entry name" value="BEN"/>
    <property type="match status" value="1"/>
</dbReference>
<feature type="compositionally biased region" description="Polar residues" evidence="1">
    <location>
        <begin position="131"/>
        <end position="142"/>
    </location>
</feature>
<feature type="compositionally biased region" description="Low complexity" evidence="1">
    <location>
        <begin position="198"/>
        <end position="209"/>
    </location>
</feature>
<dbReference type="InterPro" id="IPR018379">
    <property type="entry name" value="BEN_domain"/>
</dbReference>
<name>A0A922MUB7_SPOEX</name>
<accession>A0A922MUB7</accession>
<feature type="domain" description="BEN" evidence="2">
    <location>
        <begin position="1075"/>
        <end position="1180"/>
    </location>
</feature>
<evidence type="ECO:0000259" key="2">
    <source>
        <dbReference type="PROSITE" id="PS51457"/>
    </source>
</evidence>
<dbReference type="EMBL" id="JACEFF010000187">
    <property type="protein sequence ID" value="KAH9642562.1"/>
    <property type="molecule type" value="Genomic_DNA"/>
</dbReference>
<proteinExistence type="predicted"/>
<evidence type="ECO:0000256" key="1">
    <source>
        <dbReference type="SAM" id="MobiDB-lite"/>
    </source>
</evidence>
<feature type="region of interest" description="Disordered" evidence="1">
    <location>
        <begin position="912"/>
        <end position="1048"/>
    </location>
</feature>
<gene>
    <name evidence="3" type="ORF">HF086_011155</name>
</gene>
<feature type="compositionally biased region" description="Basic and acidic residues" evidence="1">
    <location>
        <begin position="143"/>
        <end position="153"/>
    </location>
</feature>
<feature type="compositionally biased region" description="Basic and acidic residues" evidence="1">
    <location>
        <begin position="1003"/>
        <end position="1026"/>
    </location>
</feature>
<dbReference type="PROSITE" id="PS51457">
    <property type="entry name" value="BEN"/>
    <property type="match status" value="1"/>
</dbReference>
<feature type="compositionally biased region" description="Low complexity" evidence="1">
    <location>
        <begin position="245"/>
        <end position="256"/>
    </location>
</feature>
<dbReference type="AlphaFoldDB" id="A0A922MUB7"/>
<feature type="compositionally biased region" description="Polar residues" evidence="1">
    <location>
        <begin position="445"/>
        <end position="454"/>
    </location>
</feature>
<feature type="compositionally biased region" description="Polar residues" evidence="1">
    <location>
        <begin position="270"/>
        <end position="282"/>
    </location>
</feature>